<dbReference type="OrthoDB" id="10067394at2759"/>
<evidence type="ECO:0000259" key="4">
    <source>
        <dbReference type="PROSITE" id="PS50048"/>
    </source>
</evidence>
<accession>A0A9P4MEL9</accession>
<dbReference type="PANTHER" id="PTHR47431">
    <property type="entry name" value="ZN(II)2CYS6 TRANSCRIPTION FACTOR (EUROFUNG)-RELATED"/>
    <property type="match status" value="1"/>
</dbReference>
<dbReference type="InterPro" id="IPR001138">
    <property type="entry name" value="Zn2Cys6_DnaBD"/>
</dbReference>
<dbReference type="Pfam" id="PF00172">
    <property type="entry name" value="Zn_clus"/>
    <property type="match status" value="1"/>
</dbReference>
<organism evidence="5 6">
    <name type="scientific">Myriangium duriaei CBS 260.36</name>
    <dbReference type="NCBI Taxonomy" id="1168546"/>
    <lineage>
        <taxon>Eukaryota</taxon>
        <taxon>Fungi</taxon>
        <taxon>Dikarya</taxon>
        <taxon>Ascomycota</taxon>
        <taxon>Pezizomycotina</taxon>
        <taxon>Dothideomycetes</taxon>
        <taxon>Dothideomycetidae</taxon>
        <taxon>Myriangiales</taxon>
        <taxon>Myriangiaceae</taxon>
        <taxon>Myriangium</taxon>
    </lineage>
</organism>
<proteinExistence type="predicted"/>
<comment type="caution">
    <text evidence="5">The sequence shown here is derived from an EMBL/GenBank/DDBJ whole genome shotgun (WGS) entry which is preliminary data.</text>
</comment>
<evidence type="ECO:0000256" key="2">
    <source>
        <dbReference type="ARBA" id="ARBA00023242"/>
    </source>
</evidence>
<dbReference type="PANTHER" id="PTHR47431:SF1">
    <property type="entry name" value="ZN(II)2CYS6 TRANSCRIPTION FACTOR (EUROFUNG)"/>
    <property type="match status" value="1"/>
</dbReference>
<dbReference type="GO" id="GO:0008270">
    <property type="term" value="F:zinc ion binding"/>
    <property type="evidence" value="ECO:0007669"/>
    <property type="project" value="InterPro"/>
</dbReference>
<evidence type="ECO:0000313" key="5">
    <source>
        <dbReference type="EMBL" id="KAF2150298.1"/>
    </source>
</evidence>
<evidence type="ECO:0000313" key="6">
    <source>
        <dbReference type="Proteomes" id="UP000799439"/>
    </source>
</evidence>
<keyword evidence="6" id="KW-1185">Reference proteome</keyword>
<dbReference type="EMBL" id="ML996089">
    <property type="protein sequence ID" value="KAF2150298.1"/>
    <property type="molecule type" value="Genomic_DNA"/>
</dbReference>
<dbReference type="InterPro" id="IPR036864">
    <property type="entry name" value="Zn2-C6_fun-type_DNA-bd_sf"/>
</dbReference>
<evidence type="ECO:0000256" key="3">
    <source>
        <dbReference type="SAM" id="MobiDB-lite"/>
    </source>
</evidence>
<dbReference type="Pfam" id="PF04082">
    <property type="entry name" value="Fungal_trans"/>
    <property type="match status" value="1"/>
</dbReference>
<evidence type="ECO:0000256" key="1">
    <source>
        <dbReference type="ARBA" id="ARBA00022723"/>
    </source>
</evidence>
<dbReference type="PROSITE" id="PS00463">
    <property type="entry name" value="ZN2_CY6_FUNGAL_1"/>
    <property type="match status" value="1"/>
</dbReference>
<dbReference type="CDD" id="cd12148">
    <property type="entry name" value="fungal_TF_MHR"/>
    <property type="match status" value="1"/>
</dbReference>
<feature type="compositionally biased region" description="Polar residues" evidence="3">
    <location>
        <begin position="58"/>
        <end position="84"/>
    </location>
</feature>
<dbReference type="CDD" id="cd00067">
    <property type="entry name" value="GAL4"/>
    <property type="match status" value="1"/>
</dbReference>
<keyword evidence="2" id="KW-0539">Nucleus</keyword>
<gene>
    <name evidence="5" type="ORF">K461DRAFT_280321</name>
</gene>
<reference evidence="5" key="1">
    <citation type="journal article" date="2020" name="Stud. Mycol.">
        <title>101 Dothideomycetes genomes: a test case for predicting lifestyles and emergence of pathogens.</title>
        <authorList>
            <person name="Haridas S."/>
            <person name="Albert R."/>
            <person name="Binder M."/>
            <person name="Bloem J."/>
            <person name="Labutti K."/>
            <person name="Salamov A."/>
            <person name="Andreopoulos B."/>
            <person name="Baker S."/>
            <person name="Barry K."/>
            <person name="Bills G."/>
            <person name="Bluhm B."/>
            <person name="Cannon C."/>
            <person name="Castanera R."/>
            <person name="Culley D."/>
            <person name="Daum C."/>
            <person name="Ezra D."/>
            <person name="Gonzalez J."/>
            <person name="Henrissat B."/>
            <person name="Kuo A."/>
            <person name="Liang C."/>
            <person name="Lipzen A."/>
            <person name="Lutzoni F."/>
            <person name="Magnuson J."/>
            <person name="Mondo S."/>
            <person name="Nolan M."/>
            <person name="Ohm R."/>
            <person name="Pangilinan J."/>
            <person name="Park H.-J."/>
            <person name="Ramirez L."/>
            <person name="Alfaro M."/>
            <person name="Sun H."/>
            <person name="Tritt A."/>
            <person name="Yoshinaga Y."/>
            <person name="Zwiers L.-H."/>
            <person name="Turgeon B."/>
            <person name="Goodwin S."/>
            <person name="Spatafora J."/>
            <person name="Crous P."/>
            <person name="Grigoriev I."/>
        </authorList>
    </citation>
    <scope>NUCLEOTIDE SEQUENCE</scope>
    <source>
        <strain evidence="5">CBS 260.36</strain>
    </source>
</reference>
<dbReference type="InterPro" id="IPR007219">
    <property type="entry name" value="XnlR_reg_dom"/>
</dbReference>
<dbReference type="Gene3D" id="4.10.240.10">
    <property type="entry name" value="Zn(2)-C6 fungal-type DNA-binding domain"/>
    <property type="match status" value="1"/>
</dbReference>
<dbReference type="GO" id="GO:0003677">
    <property type="term" value="F:DNA binding"/>
    <property type="evidence" value="ECO:0007669"/>
    <property type="project" value="InterPro"/>
</dbReference>
<dbReference type="SUPFAM" id="SSF57701">
    <property type="entry name" value="Zn2/Cys6 DNA-binding domain"/>
    <property type="match status" value="1"/>
</dbReference>
<feature type="region of interest" description="Disordered" evidence="3">
    <location>
        <begin position="57"/>
        <end position="98"/>
    </location>
</feature>
<name>A0A9P4MEL9_9PEZI</name>
<dbReference type="Proteomes" id="UP000799439">
    <property type="component" value="Unassembled WGS sequence"/>
</dbReference>
<dbReference type="AlphaFoldDB" id="A0A9P4MEL9"/>
<dbReference type="GO" id="GO:0006351">
    <property type="term" value="P:DNA-templated transcription"/>
    <property type="evidence" value="ECO:0007669"/>
    <property type="project" value="InterPro"/>
</dbReference>
<keyword evidence="1" id="KW-0479">Metal-binding</keyword>
<dbReference type="GO" id="GO:0000981">
    <property type="term" value="F:DNA-binding transcription factor activity, RNA polymerase II-specific"/>
    <property type="evidence" value="ECO:0007669"/>
    <property type="project" value="InterPro"/>
</dbReference>
<dbReference type="SMART" id="SM00066">
    <property type="entry name" value="GAL4"/>
    <property type="match status" value="1"/>
</dbReference>
<sequence>MPALMAPRQTQSTASAVACLACRERHSRCDAVQPKCARCVRNRRECIYVASRRGCKASSRQDSSPDSTHSSRTDITTSTPPTSVHSEHASVRDQHTTAIPADQHRHVDLYYQYFHKTHPFLLPQHFLHLQPWSVLLQQVVSHIGSKYCGHAHHFDFESFVDSYVEVCTDKSIDMVQVRLLSAILLHTLVRPDSAVIQLNKAVDLALELGLHNEWFAVQQGMLHPLRAESTRRTWWELYVIDGYFAGFHHRPSFRCKESLADTLLPGEEQEYEHGRSSQTCLSYHHLRRRVFLDDQTFSSFALRIEAAGILGRVLAANDPMSFVSIESNLGLDGLLSTWLSDLPASKPVVSTGGKCDELVFQAQMIVLMASIYLHLPRSGIFNFVNSSDVACAKANQIATPFLDPNLHASRAMDAAKSLTILALSDLHGHHTPFFTCGLVLVAIVHLSAMAALFDEPPECQVDRLRQVFALLRSVAKTWPLAENAVTQLKKIAAAASSLNPASQPHSDMWTGREDFEALMSYMWWFDGRCCQWQPPAQLEQDFYTTL</sequence>
<feature type="domain" description="Zn(2)-C6 fungal-type" evidence="4">
    <location>
        <begin position="18"/>
        <end position="48"/>
    </location>
</feature>
<protein>
    <recommendedName>
        <fullName evidence="4">Zn(2)-C6 fungal-type domain-containing protein</fullName>
    </recommendedName>
</protein>
<feature type="compositionally biased region" description="Basic and acidic residues" evidence="3">
    <location>
        <begin position="85"/>
        <end position="95"/>
    </location>
</feature>
<dbReference type="PROSITE" id="PS50048">
    <property type="entry name" value="ZN2_CY6_FUNGAL_2"/>
    <property type="match status" value="1"/>
</dbReference>